<dbReference type="RefSeq" id="XP_035821331.1">
    <property type="nucleotide sequence ID" value="XM_035965438.1"/>
</dbReference>
<reference evidence="1" key="3">
    <citation type="submission" date="2021-05" db="UniProtKB">
        <authorList>
            <consortium name="EnsemblPlants"/>
        </authorList>
    </citation>
    <scope>IDENTIFICATION</scope>
    <source>
        <strain evidence="1">cv. B73</strain>
    </source>
</reference>
<dbReference type="AlphaFoldDB" id="A0A804MQC9"/>
<dbReference type="SUPFAM" id="SSF56112">
    <property type="entry name" value="Protein kinase-like (PK-like)"/>
    <property type="match status" value="1"/>
</dbReference>
<dbReference type="GeneID" id="109944597"/>
<dbReference type="KEGG" id="zma:109944597"/>
<reference evidence="1" key="2">
    <citation type="submission" date="2019-07" db="EMBL/GenBank/DDBJ databases">
        <authorList>
            <person name="Seetharam A."/>
            <person name="Woodhouse M."/>
            <person name="Cannon E."/>
        </authorList>
    </citation>
    <scope>NUCLEOTIDE SEQUENCE [LARGE SCALE GENOMIC DNA]</scope>
    <source>
        <strain evidence="1">cv. B73</strain>
    </source>
</reference>
<reference evidence="2" key="1">
    <citation type="submission" date="2015-12" db="EMBL/GenBank/DDBJ databases">
        <title>Update maize B73 reference genome by single molecule sequencing technologies.</title>
        <authorList>
            <consortium name="Maize Genome Sequencing Project"/>
            <person name="Ware D."/>
        </authorList>
    </citation>
    <scope>NUCLEOTIDE SEQUENCE [LARGE SCALE GENOMIC DNA]</scope>
    <source>
        <strain evidence="2">cv. B73</strain>
    </source>
</reference>
<sequence length="82" mass="10118">MPWYNNFKPHRPLKRRVKDFFKHFDRHALDLLEKMLTLDPSQRISAKDALDEEYFWTSRAMSATVNTMRIRAPRWRRLCRRP</sequence>
<dbReference type="OrthoDB" id="28397at2759"/>
<evidence type="ECO:0000313" key="2">
    <source>
        <dbReference type="Proteomes" id="UP000007305"/>
    </source>
</evidence>
<organism evidence="1 2">
    <name type="scientific">Zea mays</name>
    <name type="common">Maize</name>
    <dbReference type="NCBI Taxonomy" id="4577"/>
    <lineage>
        <taxon>Eukaryota</taxon>
        <taxon>Viridiplantae</taxon>
        <taxon>Streptophyta</taxon>
        <taxon>Embryophyta</taxon>
        <taxon>Tracheophyta</taxon>
        <taxon>Spermatophyta</taxon>
        <taxon>Magnoliopsida</taxon>
        <taxon>Liliopsida</taxon>
        <taxon>Poales</taxon>
        <taxon>Poaceae</taxon>
        <taxon>PACMAD clade</taxon>
        <taxon>Panicoideae</taxon>
        <taxon>Andropogonodae</taxon>
        <taxon>Andropogoneae</taxon>
        <taxon>Tripsacinae</taxon>
        <taxon>Zea</taxon>
    </lineage>
</organism>
<protein>
    <submittedName>
        <fullName evidence="1">Uncharacterized protein</fullName>
    </submittedName>
</protein>
<gene>
    <name evidence="1" type="primary">LOC109944597</name>
</gene>
<dbReference type="Proteomes" id="UP000007305">
    <property type="component" value="Chromosome 2"/>
</dbReference>
<accession>A0A804MQC9</accession>
<dbReference type="InParanoid" id="A0A804MQC9"/>
<dbReference type="Gene3D" id="1.10.510.10">
    <property type="entry name" value="Transferase(Phosphotransferase) domain 1"/>
    <property type="match status" value="1"/>
</dbReference>
<dbReference type="InterPro" id="IPR011009">
    <property type="entry name" value="Kinase-like_dom_sf"/>
</dbReference>
<proteinExistence type="predicted"/>
<evidence type="ECO:0000313" key="1">
    <source>
        <dbReference type="EnsemblPlants" id="Zm00001eb103860_P001"/>
    </source>
</evidence>
<dbReference type="EnsemblPlants" id="Zm00001eb103860_T001">
    <property type="protein sequence ID" value="Zm00001eb103860_P001"/>
    <property type="gene ID" value="Zm00001eb103860"/>
</dbReference>
<name>A0A804MQC9_MAIZE</name>
<keyword evidence="2" id="KW-1185">Reference proteome</keyword>
<dbReference type="Gramene" id="Zm00001eb103860_T001">
    <property type="protein sequence ID" value="Zm00001eb103860_P001"/>
    <property type="gene ID" value="Zm00001eb103860"/>
</dbReference>